<evidence type="ECO:0000313" key="2">
    <source>
        <dbReference type="EMBL" id="CAD6262436.1"/>
    </source>
</evidence>
<protein>
    <submittedName>
        <fullName evidence="2">Uncharacterized protein</fullName>
    </submittedName>
</protein>
<accession>A0A811QV52</accession>
<dbReference type="EMBL" id="CAJGYO010000012">
    <property type="protein sequence ID" value="CAD6262436.1"/>
    <property type="molecule type" value="Genomic_DNA"/>
</dbReference>
<evidence type="ECO:0000313" key="3">
    <source>
        <dbReference type="Proteomes" id="UP000604825"/>
    </source>
</evidence>
<keyword evidence="3" id="KW-1185">Reference proteome</keyword>
<feature type="region of interest" description="Disordered" evidence="1">
    <location>
        <begin position="193"/>
        <end position="269"/>
    </location>
</feature>
<reference evidence="2" key="1">
    <citation type="submission" date="2020-10" db="EMBL/GenBank/DDBJ databases">
        <authorList>
            <person name="Han B."/>
            <person name="Lu T."/>
            <person name="Zhao Q."/>
            <person name="Huang X."/>
            <person name="Zhao Y."/>
        </authorList>
    </citation>
    <scope>NUCLEOTIDE SEQUENCE</scope>
</reference>
<proteinExistence type="predicted"/>
<dbReference type="AlphaFoldDB" id="A0A811QV52"/>
<feature type="compositionally biased region" description="Basic residues" evidence="1">
    <location>
        <begin position="238"/>
        <end position="263"/>
    </location>
</feature>
<comment type="caution">
    <text evidence="2">The sequence shown here is derived from an EMBL/GenBank/DDBJ whole genome shotgun (WGS) entry which is preliminary data.</text>
</comment>
<dbReference type="Proteomes" id="UP000604825">
    <property type="component" value="Unassembled WGS sequence"/>
</dbReference>
<name>A0A811QV52_9POAL</name>
<organism evidence="2 3">
    <name type="scientific">Miscanthus lutarioriparius</name>
    <dbReference type="NCBI Taxonomy" id="422564"/>
    <lineage>
        <taxon>Eukaryota</taxon>
        <taxon>Viridiplantae</taxon>
        <taxon>Streptophyta</taxon>
        <taxon>Embryophyta</taxon>
        <taxon>Tracheophyta</taxon>
        <taxon>Spermatophyta</taxon>
        <taxon>Magnoliopsida</taxon>
        <taxon>Liliopsida</taxon>
        <taxon>Poales</taxon>
        <taxon>Poaceae</taxon>
        <taxon>PACMAD clade</taxon>
        <taxon>Panicoideae</taxon>
        <taxon>Andropogonodae</taxon>
        <taxon>Andropogoneae</taxon>
        <taxon>Saccharinae</taxon>
        <taxon>Miscanthus</taxon>
    </lineage>
</organism>
<gene>
    <name evidence="2" type="ORF">NCGR_LOCUS45779</name>
</gene>
<evidence type="ECO:0000256" key="1">
    <source>
        <dbReference type="SAM" id="MobiDB-lite"/>
    </source>
</evidence>
<feature type="compositionally biased region" description="Pro residues" evidence="1">
    <location>
        <begin position="208"/>
        <end position="219"/>
    </location>
</feature>
<sequence>MLLLTTPSHTSLETLAHGLTVPSPINCHKELLHAIHYTYALLAALRQSNAHTLDMTTKLPHCARCAQQLPRCHPHFKAPSTTSAASAATSLMLKTPSIAAATHRSLHAAEPPHSPHATVHPRANATNATPACLVAPRTRNNRRHNGQPCRPPRHLGHQLAALLSNILKQSMLQCYANARASFEAPDTPHCRPVAAGLAMPLPSQGPNRPDPNAGPPDSPSPGVDPGRREPLPPTRRSPPPRRTKLRHHCTPNRTPRHHPKRAHTPPPPS</sequence>